<name>A0A7W7WGZ4_9ACTN</name>
<evidence type="ECO:0000313" key="3">
    <source>
        <dbReference type="Proteomes" id="UP000573327"/>
    </source>
</evidence>
<evidence type="ECO:0000313" key="2">
    <source>
        <dbReference type="EMBL" id="MBB4945989.1"/>
    </source>
</evidence>
<protein>
    <recommendedName>
        <fullName evidence="4">Spore-associated protein A</fullName>
    </recommendedName>
</protein>
<gene>
    <name evidence="2" type="ORF">F4556_001524</name>
</gene>
<proteinExistence type="predicted"/>
<organism evidence="2 3">
    <name type="scientific">Kitasatospora gansuensis</name>
    <dbReference type="NCBI Taxonomy" id="258050"/>
    <lineage>
        <taxon>Bacteria</taxon>
        <taxon>Bacillati</taxon>
        <taxon>Actinomycetota</taxon>
        <taxon>Actinomycetes</taxon>
        <taxon>Kitasatosporales</taxon>
        <taxon>Streptomycetaceae</taxon>
        <taxon>Kitasatospora</taxon>
    </lineage>
</organism>
<feature type="signal peptide" evidence="1">
    <location>
        <begin position="1"/>
        <end position="32"/>
    </location>
</feature>
<accession>A0A7W7WGZ4</accession>
<evidence type="ECO:0000256" key="1">
    <source>
        <dbReference type="SAM" id="SignalP"/>
    </source>
</evidence>
<feature type="chain" id="PRO_5031539798" description="Spore-associated protein A" evidence="1">
    <location>
        <begin position="33"/>
        <end position="138"/>
    </location>
</feature>
<dbReference type="EMBL" id="JACHJR010000001">
    <property type="protein sequence ID" value="MBB4945989.1"/>
    <property type="molecule type" value="Genomic_DNA"/>
</dbReference>
<reference evidence="2 3" key="1">
    <citation type="submission" date="2020-08" db="EMBL/GenBank/DDBJ databases">
        <title>Sequencing the genomes of 1000 actinobacteria strains.</title>
        <authorList>
            <person name="Klenk H.-P."/>
        </authorList>
    </citation>
    <scope>NUCLEOTIDE SEQUENCE [LARGE SCALE GENOMIC DNA]</scope>
    <source>
        <strain evidence="2 3">DSM 44786</strain>
    </source>
</reference>
<dbReference type="RefSeq" id="WP_184912748.1">
    <property type="nucleotide sequence ID" value="NZ_JACHJR010000001.1"/>
</dbReference>
<dbReference type="Proteomes" id="UP000573327">
    <property type="component" value="Unassembled WGS sequence"/>
</dbReference>
<dbReference type="AlphaFoldDB" id="A0A7W7WGZ4"/>
<evidence type="ECO:0008006" key="4">
    <source>
        <dbReference type="Google" id="ProtNLM"/>
    </source>
</evidence>
<sequence>MKESFKRVATRAGAMAAAVAVTTLAVPTAAHAASYNGKCGAGYNVIDSMSITTLGTVYLTYNSATTQNCVVTIRNNPGTYMYMNAAVQLTGLDWTRQYDPGQYSTFAGPVYLYASGKCIDWGGEIGSVYAQQINVHCG</sequence>
<keyword evidence="3" id="KW-1185">Reference proteome</keyword>
<comment type="caution">
    <text evidence="2">The sequence shown here is derived from an EMBL/GenBank/DDBJ whole genome shotgun (WGS) entry which is preliminary data.</text>
</comment>
<keyword evidence="1" id="KW-0732">Signal</keyword>